<dbReference type="HOGENOM" id="CLU_128087_0_0_11"/>
<protein>
    <submittedName>
        <fullName evidence="2">Uncharacterized protein</fullName>
    </submittedName>
</protein>
<feature type="transmembrane region" description="Helical" evidence="1">
    <location>
        <begin position="111"/>
        <end position="133"/>
    </location>
</feature>
<dbReference type="GeneID" id="98002113"/>
<keyword evidence="1" id="KW-0472">Membrane</keyword>
<evidence type="ECO:0000256" key="1">
    <source>
        <dbReference type="SAM" id="Phobius"/>
    </source>
</evidence>
<comment type="caution">
    <text evidence="2">The sequence shown here is derived from an EMBL/GenBank/DDBJ whole genome shotgun (WGS) entry which is preliminary data.</text>
</comment>
<dbReference type="eggNOG" id="ENOG5032Y15">
    <property type="taxonomic scope" value="Bacteria"/>
</dbReference>
<dbReference type="STRING" id="445975.COLSTE_00907"/>
<reference evidence="2 3" key="2">
    <citation type="submission" date="2008-10" db="EMBL/GenBank/DDBJ databases">
        <authorList>
            <person name="Fulton L."/>
            <person name="Clifton S."/>
            <person name="Fulton B."/>
            <person name="Xu J."/>
            <person name="Minx P."/>
            <person name="Pepin K.H."/>
            <person name="Johnson M."/>
            <person name="Thiruvilangam P."/>
            <person name="Bhonagiri V."/>
            <person name="Nash W.E."/>
            <person name="Mardis E.R."/>
            <person name="Wilson R.K."/>
        </authorList>
    </citation>
    <scope>NUCLEOTIDE SEQUENCE [LARGE SCALE GENOMIC DNA]</scope>
    <source>
        <strain evidence="2 3">DSM 13279</strain>
    </source>
</reference>
<name>B6GA16_9ACTN</name>
<dbReference type="EMBL" id="ABXJ01000055">
    <property type="protein sequence ID" value="EEA90871.1"/>
    <property type="molecule type" value="Genomic_DNA"/>
</dbReference>
<gene>
    <name evidence="2" type="ORF">COLSTE_00907</name>
</gene>
<accession>B6GA16</accession>
<proteinExistence type="predicted"/>
<keyword evidence="3" id="KW-1185">Reference proteome</keyword>
<evidence type="ECO:0000313" key="2">
    <source>
        <dbReference type="EMBL" id="EEA90871.1"/>
    </source>
</evidence>
<dbReference type="Proteomes" id="UP000003560">
    <property type="component" value="Unassembled WGS sequence"/>
</dbReference>
<keyword evidence="1" id="KW-0812">Transmembrane</keyword>
<feature type="transmembrane region" description="Helical" evidence="1">
    <location>
        <begin position="42"/>
        <end position="64"/>
    </location>
</feature>
<keyword evidence="1" id="KW-1133">Transmembrane helix</keyword>
<feature type="transmembrane region" description="Helical" evidence="1">
    <location>
        <begin position="84"/>
        <end position="105"/>
    </location>
</feature>
<dbReference type="AlphaFoldDB" id="B6GA16"/>
<organism evidence="2 3">
    <name type="scientific">Collinsella stercoris DSM 13279</name>
    <dbReference type="NCBI Taxonomy" id="445975"/>
    <lineage>
        <taxon>Bacteria</taxon>
        <taxon>Bacillati</taxon>
        <taxon>Actinomycetota</taxon>
        <taxon>Coriobacteriia</taxon>
        <taxon>Coriobacteriales</taxon>
        <taxon>Coriobacteriaceae</taxon>
        <taxon>Collinsella</taxon>
    </lineage>
</organism>
<dbReference type="RefSeq" id="WP_006720569.1">
    <property type="nucleotide sequence ID" value="NZ_CP085935.1"/>
</dbReference>
<sequence length="143" mass="15566">MSLFSVSKRTLLLIASFVWLAAGVNIARIGLEAYANGHLSILNVALSVAVGAVFWMFVFGKLVVKHTARISSYADERHFFLKFFDIPAFVIMAVMMTGGIAIRSLGLAPEVFIAVFYTGLGTALTCAGIRFGVNWLRFEVTPA</sequence>
<dbReference type="OrthoDB" id="1097929at2"/>
<reference evidence="2 3" key="1">
    <citation type="submission" date="2008-10" db="EMBL/GenBank/DDBJ databases">
        <title>Draft genome sequence of Collinsella stercoris (DSM 13279).</title>
        <authorList>
            <person name="Sudarsanam P."/>
            <person name="Ley R."/>
            <person name="Guruge J."/>
            <person name="Turnbaugh P.J."/>
            <person name="Mahowald M."/>
            <person name="Liep D."/>
            <person name="Gordon J."/>
        </authorList>
    </citation>
    <scope>NUCLEOTIDE SEQUENCE [LARGE SCALE GENOMIC DNA]</scope>
    <source>
        <strain evidence="2 3">DSM 13279</strain>
    </source>
</reference>
<evidence type="ECO:0000313" key="3">
    <source>
        <dbReference type="Proteomes" id="UP000003560"/>
    </source>
</evidence>